<dbReference type="Proteomes" id="UP000317366">
    <property type="component" value="Unassembled WGS sequence"/>
</dbReference>
<proteinExistence type="predicted"/>
<keyword evidence="5" id="KW-0804">Transcription</keyword>
<evidence type="ECO:0000313" key="8">
    <source>
        <dbReference type="EMBL" id="TMQ61865.1"/>
    </source>
</evidence>
<dbReference type="Pfam" id="PF00158">
    <property type="entry name" value="Sigma54_activat"/>
    <property type="match status" value="1"/>
</dbReference>
<organism evidence="7 10">
    <name type="scientific">Eiseniibacteriota bacterium</name>
    <dbReference type="NCBI Taxonomy" id="2212470"/>
    <lineage>
        <taxon>Bacteria</taxon>
        <taxon>Candidatus Eiseniibacteriota</taxon>
    </lineage>
</organism>
<name>A0A538SV36_UNCEI</name>
<dbReference type="InterPro" id="IPR027417">
    <property type="entry name" value="P-loop_NTPase"/>
</dbReference>
<dbReference type="GO" id="GO:0005524">
    <property type="term" value="F:ATP binding"/>
    <property type="evidence" value="ECO:0007669"/>
    <property type="project" value="UniProtKB-KW"/>
</dbReference>
<dbReference type="Gene3D" id="3.40.50.300">
    <property type="entry name" value="P-loop containing nucleotide triphosphate hydrolases"/>
    <property type="match status" value="1"/>
</dbReference>
<dbReference type="Gene3D" id="1.10.8.60">
    <property type="match status" value="1"/>
</dbReference>
<keyword evidence="3" id="KW-0805">Transcription regulation</keyword>
<evidence type="ECO:0000256" key="4">
    <source>
        <dbReference type="ARBA" id="ARBA00023125"/>
    </source>
</evidence>
<dbReference type="SUPFAM" id="SSF52540">
    <property type="entry name" value="P-loop containing nucleoside triphosphate hydrolases"/>
    <property type="match status" value="1"/>
</dbReference>
<dbReference type="InterPro" id="IPR009057">
    <property type="entry name" value="Homeodomain-like_sf"/>
</dbReference>
<evidence type="ECO:0000256" key="1">
    <source>
        <dbReference type="ARBA" id="ARBA00022741"/>
    </source>
</evidence>
<dbReference type="InterPro" id="IPR025662">
    <property type="entry name" value="Sigma_54_int_dom_ATP-bd_1"/>
</dbReference>
<dbReference type="PRINTS" id="PR01590">
    <property type="entry name" value="HTHFIS"/>
</dbReference>
<protein>
    <recommendedName>
        <fullName evidence="6">Sigma-54 factor interaction domain-containing protein</fullName>
    </recommendedName>
</protein>
<keyword evidence="2" id="KW-0067">ATP-binding</keyword>
<dbReference type="Gene3D" id="1.10.10.60">
    <property type="entry name" value="Homeodomain-like"/>
    <property type="match status" value="1"/>
</dbReference>
<comment type="caution">
    <text evidence="7">The sequence shown here is derived from an EMBL/GenBank/DDBJ whole genome shotgun (WGS) entry which is preliminary data.</text>
</comment>
<dbReference type="PANTHER" id="PTHR32071">
    <property type="entry name" value="TRANSCRIPTIONAL REGULATORY PROTEIN"/>
    <property type="match status" value="1"/>
</dbReference>
<dbReference type="Proteomes" id="UP000319829">
    <property type="component" value="Unassembled WGS sequence"/>
</dbReference>
<evidence type="ECO:0000256" key="3">
    <source>
        <dbReference type="ARBA" id="ARBA00023015"/>
    </source>
</evidence>
<reference evidence="9 10" key="1">
    <citation type="journal article" date="2019" name="Nat. Microbiol.">
        <title>Mediterranean grassland soil C-N compound turnover is dependent on rainfall and depth, and is mediated by genomically divergent microorganisms.</title>
        <authorList>
            <person name="Diamond S."/>
            <person name="Andeer P.F."/>
            <person name="Li Z."/>
            <person name="Crits-Christoph A."/>
            <person name="Burstein D."/>
            <person name="Anantharaman K."/>
            <person name="Lane K.R."/>
            <person name="Thomas B.C."/>
            <person name="Pan C."/>
            <person name="Northen T.R."/>
            <person name="Banfield J.F."/>
        </authorList>
    </citation>
    <scope>NUCLEOTIDE SEQUENCE [LARGE SCALE GENOMIC DNA]</scope>
    <source>
        <strain evidence="7">WS_4</strain>
        <strain evidence="8">WS_7</strain>
    </source>
</reference>
<dbReference type="InterPro" id="IPR002197">
    <property type="entry name" value="HTH_Fis"/>
</dbReference>
<dbReference type="CDD" id="cd00009">
    <property type="entry name" value="AAA"/>
    <property type="match status" value="1"/>
</dbReference>
<evidence type="ECO:0000313" key="9">
    <source>
        <dbReference type="Proteomes" id="UP000317366"/>
    </source>
</evidence>
<evidence type="ECO:0000313" key="7">
    <source>
        <dbReference type="EMBL" id="TMQ55250.1"/>
    </source>
</evidence>
<dbReference type="InterPro" id="IPR002078">
    <property type="entry name" value="Sigma_54_int"/>
</dbReference>
<dbReference type="Pfam" id="PF02954">
    <property type="entry name" value="HTH_8"/>
    <property type="match status" value="1"/>
</dbReference>
<dbReference type="GO" id="GO:0043565">
    <property type="term" value="F:sequence-specific DNA binding"/>
    <property type="evidence" value="ECO:0007669"/>
    <property type="project" value="InterPro"/>
</dbReference>
<dbReference type="PROSITE" id="PS00675">
    <property type="entry name" value="SIGMA54_INTERACT_1"/>
    <property type="match status" value="1"/>
</dbReference>
<dbReference type="SMART" id="SM00382">
    <property type="entry name" value="AAA"/>
    <property type="match status" value="1"/>
</dbReference>
<evidence type="ECO:0000256" key="2">
    <source>
        <dbReference type="ARBA" id="ARBA00022840"/>
    </source>
</evidence>
<dbReference type="InterPro" id="IPR003593">
    <property type="entry name" value="AAA+_ATPase"/>
</dbReference>
<evidence type="ECO:0000313" key="10">
    <source>
        <dbReference type="Proteomes" id="UP000319829"/>
    </source>
</evidence>
<gene>
    <name evidence="7" type="ORF">E6K74_03760</name>
    <name evidence="8" type="ORF">E6K77_09225</name>
</gene>
<evidence type="ECO:0000256" key="5">
    <source>
        <dbReference type="ARBA" id="ARBA00023163"/>
    </source>
</evidence>
<feature type="domain" description="Sigma-54 factor interaction" evidence="6">
    <location>
        <begin position="34"/>
        <end position="263"/>
    </location>
</feature>
<dbReference type="PANTHER" id="PTHR32071:SF117">
    <property type="entry name" value="PTS-DEPENDENT DIHYDROXYACETONE KINASE OPERON REGULATORY PROTEIN-RELATED"/>
    <property type="match status" value="1"/>
</dbReference>
<dbReference type="Pfam" id="PF25601">
    <property type="entry name" value="AAA_lid_14"/>
    <property type="match status" value="1"/>
</dbReference>
<evidence type="ECO:0000259" key="6">
    <source>
        <dbReference type="PROSITE" id="PS50045"/>
    </source>
</evidence>
<keyword evidence="4" id="KW-0238">DNA-binding</keyword>
<dbReference type="EMBL" id="VBOU01000038">
    <property type="protein sequence ID" value="TMQ55250.1"/>
    <property type="molecule type" value="Genomic_DNA"/>
</dbReference>
<accession>A0A538SV36</accession>
<dbReference type="EMBL" id="VBOX01000089">
    <property type="protein sequence ID" value="TMQ61865.1"/>
    <property type="molecule type" value="Genomic_DNA"/>
</dbReference>
<dbReference type="GO" id="GO:0006355">
    <property type="term" value="P:regulation of DNA-templated transcription"/>
    <property type="evidence" value="ECO:0007669"/>
    <property type="project" value="InterPro"/>
</dbReference>
<dbReference type="SUPFAM" id="SSF46689">
    <property type="entry name" value="Homeodomain-like"/>
    <property type="match status" value="1"/>
</dbReference>
<sequence>MGWEIASPPDAVGRSTLEQLAREGYGPYAESLGLVGASPGIRKLGERIRALAKSQATVLILGETGTGKELVARGLHALSLRPNGPFIPHNFGAITDSLVESELFGHARGAFTGAHADRAGLFEVADRGTLFLDEIGDASPSVQSRLLRVLQEGELRRVGDSRARRVDVRILAATHRDLKTEVSEGRFRADLFYRLHVLALPIPPLRDRLDDIPLLAAHVLARLSRRDRVPVRGIREDALSALVEHTWPGNVRELMGALERACHALDPSGWVTLRSLGESFGRDEGAVVRDRAVDLKERTRAYEAGLIRSALEEHGGNKAGAARSLGITRQGLWKKMRRLRAFDPDSP</sequence>
<dbReference type="AlphaFoldDB" id="A0A538SV36"/>
<dbReference type="PROSITE" id="PS50045">
    <property type="entry name" value="SIGMA54_INTERACT_4"/>
    <property type="match status" value="1"/>
</dbReference>
<keyword evidence="1" id="KW-0547">Nucleotide-binding</keyword>
<dbReference type="FunFam" id="3.40.50.300:FF:000006">
    <property type="entry name" value="DNA-binding transcriptional regulator NtrC"/>
    <property type="match status" value="1"/>
</dbReference>
<dbReference type="InterPro" id="IPR058031">
    <property type="entry name" value="AAA_lid_NorR"/>
</dbReference>